<evidence type="ECO:0000313" key="2">
    <source>
        <dbReference type="Proteomes" id="UP000007266"/>
    </source>
</evidence>
<evidence type="ECO:0000313" key="1">
    <source>
        <dbReference type="EMBL" id="EFA00431.1"/>
    </source>
</evidence>
<dbReference type="Proteomes" id="UP000007266">
    <property type="component" value="Linkage group 3"/>
</dbReference>
<dbReference type="AlphaFoldDB" id="D6WEL4"/>
<keyword evidence="2" id="KW-1185">Reference proteome</keyword>
<dbReference type="HOGENOM" id="CLU_2888653_0_0_1"/>
<accession>D6WEL4</accession>
<reference evidence="1 2" key="2">
    <citation type="journal article" date="2010" name="Nucleic Acids Res.">
        <title>BeetleBase in 2010: revisions to provide comprehensive genomic information for Tribolium castaneum.</title>
        <authorList>
            <person name="Kim H.S."/>
            <person name="Murphy T."/>
            <person name="Xia J."/>
            <person name="Caragea D."/>
            <person name="Park Y."/>
            <person name="Beeman R.W."/>
            <person name="Lorenzen M.D."/>
            <person name="Butcher S."/>
            <person name="Manak J.R."/>
            <person name="Brown S.J."/>
        </authorList>
    </citation>
    <scope>GENOME REANNOTATION</scope>
    <source>
        <strain evidence="1 2">Georgia GA2</strain>
    </source>
</reference>
<reference evidence="1 2" key="1">
    <citation type="journal article" date="2008" name="Nature">
        <title>The genome of the model beetle and pest Tribolium castaneum.</title>
        <authorList>
            <consortium name="Tribolium Genome Sequencing Consortium"/>
            <person name="Richards S."/>
            <person name="Gibbs R.A."/>
            <person name="Weinstock G.M."/>
            <person name="Brown S.J."/>
            <person name="Denell R."/>
            <person name="Beeman R.W."/>
            <person name="Gibbs R."/>
            <person name="Beeman R.W."/>
            <person name="Brown S.J."/>
            <person name="Bucher G."/>
            <person name="Friedrich M."/>
            <person name="Grimmelikhuijzen C.J."/>
            <person name="Klingler M."/>
            <person name="Lorenzen M."/>
            <person name="Richards S."/>
            <person name="Roth S."/>
            <person name="Schroder R."/>
            <person name="Tautz D."/>
            <person name="Zdobnov E.M."/>
            <person name="Muzny D."/>
            <person name="Gibbs R.A."/>
            <person name="Weinstock G.M."/>
            <person name="Attaway T."/>
            <person name="Bell S."/>
            <person name="Buhay C.J."/>
            <person name="Chandrabose M.N."/>
            <person name="Chavez D."/>
            <person name="Clerk-Blankenburg K.P."/>
            <person name="Cree A."/>
            <person name="Dao M."/>
            <person name="Davis C."/>
            <person name="Chacko J."/>
            <person name="Dinh H."/>
            <person name="Dugan-Rocha S."/>
            <person name="Fowler G."/>
            <person name="Garner T.T."/>
            <person name="Garnes J."/>
            <person name="Gnirke A."/>
            <person name="Hawes A."/>
            <person name="Hernandez J."/>
            <person name="Hines S."/>
            <person name="Holder M."/>
            <person name="Hume J."/>
            <person name="Jhangiani S.N."/>
            <person name="Joshi V."/>
            <person name="Khan Z.M."/>
            <person name="Jackson L."/>
            <person name="Kovar C."/>
            <person name="Kowis A."/>
            <person name="Lee S."/>
            <person name="Lewis L.R."/>
            <person name="Margolis J."/>
            <person name="Morgan M."/>
            <person name="Nazareth L.V."/>
            <person name="Nguyen N."/>
            <person name="Okwuonu G."/>
            <person name="Parker D."/>
            <person name="Richards S."/>
            <person name="Ruiz S.J."/>
            <person name="Santibanez J."/>
            <person name="Savard J."/>
            <person name="Scherer S.E."/>
            <person name="Schneider B."/>
            <person name="Sodergren E."/>
            <person name="Tautz D."/>
            <person name="Vattahil S."/>
            <person name="Villasana D."/>
            <person name="White C.S."/>
            <person name="Wright R."/>
            <person name="Park Y."/>
            <person name="Beeman R.W."/>
            <person name="Lord J."/>
            <person name="Oppert B."/>
            <person name="Lorenzen M."/>
            <person name="Brown S."/>
            <person name="Wang L."/>
            <person name="Savard J."/>
            <person name="Tautz D."/>
            <person name="Richards S."/>
            <person name="Weinstock G."/>
            <person name="Gibbs R.A."/>
            <person name="Liu Y."/>
            <person name="Worley K."/>
            <person name="Weinstock G."/>
            <person name="Elsik C.G."/>
            <person name="Reese J.T."/>
            <person name="Elhaik E."/>
            <person name="Landan G."/>
            <person name="Graur D."/>
            <person name="Arensburger P."/>
            <person name="Atkinson P."/>
            <person name="Beeman R.W."/>
            <person name="Beidler J."/>
            <person name="Brown S.J."/>
            <person name="Demuth J.P."/>
            <person name="Drury D.W."/>
            <person name="Du Y.Z."/>
            <person name="Fujiwara H."/>
            <person name="Lorenzen M."/>
            <person name="Maselli V."/>
            <person name="Osanai M."/>
            <person name="Park Y."/>
            <person name="Robertson H.M."/>
            <person name="Tu Z."/>
            <person name="Wang J.J."/>
            <person name="Wang S."/>
            <person name="Richards S."/>
            <person name="Song H."/>
            <person name="Zhang L."/>
            <person name="Sodergren E."/>
            <person name="Werner D."/>
            <person name="Stanke M."/>
            <person name="Morgenstern B."/>
            <person name="Solovyev V."/>
            <person name="Kosarev P."/>
            <person name="Brown G."/>
            <person name="Chen H.C."/>
            <person name="Ermolaeva O."/>
            <person name="Hlavina W."/>
            <person name="Kapustin Y."/>
            <person name="Kiryutin B."/>
            <person name="Kitts P."/>
            <person name="Maglott D."/>
            <person name="Pruitt K."/>
            <person name="Sapojnikov V."/>
            <person name="Souvorov A."/>
            <person name="Mackey A.J."/>
            <person name="Waterhouse R.M."/>
            <person name="Wyder S."/>
            <person name="Zdobnov E.M."/>
            <person name="Zdobnov E.M."/>
            <person name="Wyder S."/>
            <person name="Kriventseva E.V."/>
            <person name="Kadowaki T."/>
            <person name="Bork P."/>
            <person name="Aranda M."/>
            <person name="Bao R."/>
            <person name="Beermann A."/>
            <person name="Berns N."/>
            <person name="Bolognesi R."/>
            <person name="Bonneton F."/>
            <person name="Bopp D."/>
            <person name="Brown S.J."/>
            <person name="Bucher G."/>
            <person name="Butts T."/>
            <person name="Chaumot A."/>
            <person name="Denell R.E."/>
            <person name="Ferrier D.E."/>
            <person name="Friedrich M."/>
            <person name="Gordon C.M."/>
            <person name="Jindra M."/>
            <person name="Klingler M."/>
            <person name="Lan Q."/>
            <person name="Lattorff H.M."/>
            <person name="Laudet V."/>
            <person name="von Levetsow C."/>
            <person name="Liu Z."/>
            <person name="Lutz R."/>
            <person name="Lynch J.A."/>
            <person name="da Fonseca R.N."/>
            <person name="Posnien N."/>
            <person name="Reuter R."/>
            <person name="Roth S."/>
            <person name="Savard J."/>
            <person name="Schinko J.B."/>
            <person name="Schmitt C."/>
            <person name="Schoppmeier M."/>
            <person name="Schroder R."/>
            <person name="Shippy T.D."/>
            <person name="Simonnet F."/>
            <person name="Marques-Souza H."/>
            <person name="Tautz D."/>
            <person name="Tomoyasu Y."/>
            <person name="Trauner J."/>
            <person name="Van der Zee M."/>
            <person name="Vervoort M."/>
            <person name="Wittkopp N."/>
            <person name="Wimmer E.A."/>
            <person name="Yang X."/>
            <person name="Jones A.K."/>
            <person name="Sattelle D.B."/>
            <person name="Ebert P.R."/>
            <person name="Nelson D."/>
            <person name="Scott J.G."/>
            <person name="Beeman R.W."/>
            <person name="Muthukrishnan S."/>
            <person name="Kramer K.J."/>
            <person name="Arakane Y."/>
            <person name="Beeman R.W."/>
            <person name="Zhu Q."/>
            <person name="Hogenkamp D."/>
            <person name="Dixit R."/>
            <person name="Oppert B."/>
            <person name="Jiang H."/>
            <person name="Zou Z."/>
            <person name="Marshall J."/>
            <person name="Elpidina E."/>
            <person name="Vinokurov K."/>
            <person name="Oppert C."/>
            <person name="Zou Z."/>
            <person name="Evans J."/>
            <person name="Lu Z."/>
            <person name="Zhao P."/>
            <person name="Sumathipala N."/>
            <person name="Altincicek B."/>
            <person name="Vilcinskas A."/>
            <person name="Williams M."/>
            <person name="Hultmark D."/>
            <person name="Hetru C."/>
            <person name="Jiang H."/>
            <person name="Grimmelikhuijzen C.J."/>
            <person name="Hauser F."/>
            <person name="Cazzamali G."/>
            <person name="Williamson M."/>
            <person name="Park Y."/>
            <person name="Li B."/>
            <person name="Tanaka Y."/>
            <person name="Predel R."/>
            <person name="Neupert S."/>
            <person name="Schachtner J."/>
            <person name="Verleyen P."/>
            <person name="Raible F."/>
            <person name="Bork P."/>
            <person name="Friedrich M."/>
            <person name="Walden K.K."/>
            <person name="Robertson H.M."/>
            <person name="Angeli S."/>
            <person name="Foret S."/>
            <person name="Bucher G."/>
            <person name="Schuetz S."/>
            <person name="Maleszka R."/>
            <person name="Wimmer E.A."/>
            <person name="Beeman R.W."/>
            <person name="Lorenzen M."/>
            <person name="Tomoyasu Y."/>
            <person name="Miller S.C."/>
            <person name="Grossmann D."/>
            <person name="Bucher G."/>
        </authorList>
    </citation>
    <scope>NUCLEOTIDE SEQUENCE [LARGE SCALE GENOMIC DNA]</scope>
    <source>
        <strain evidence="1 2">Georgia GA2</strain>
    </source>
</reference>
<gene>
    <name evidence="1" type="primary">GLEAN_03285</name>
    <name evidence="1" type="ORF">TcasGA2_TC003285</name>
</gene>
<dbReference type="InParanoid" id="D6WEL4"/>
<protein>
    <submittedName>
        <fullName evidence="1">Uncharacterized protein</fullName>
    </submittedName>
</protein>
<dbReference type="EMBL" id="KQ971318">
    <property type="protein sequence ID" value="EFA00431.1"/>
    <property type="molecule type" value="Genomic_DNA"/>
</dbReference>
<proteinExistence type="predicted"/>
<sequence>MTNSNTSTFLTVIVCKYFGSCFRWVIYEGADTAAVVEDFYSTVESNPTMTSKHNFRSGLDDYR</sequence>
<organism evidence="1 2">
    <name type="scientific">Tribolium castaneum</name>
    <name type="common">Red flour beetle</name>
    <dbReference type="NCBI Taxonomy" id="7070"/>
    <lineage>
        <taxon>Eukaryota</taxon>
        <taxon>Metazoa</taxon>
        <taxon>Ecdysozoa</taxon>
        <taxon>Arthropoda</taxon>
        <taxon>Hexapoda</taxon>
        <taxon>Insecta</taxon>
        <taxon>Pterygota</taxon>
        <taxon>Neoptera</taxon>
        <taxon>Endopterygota</taxon>
        <taxon>Coleoptera</taxon>
        <taxon>Polyphaga</taxon>
        <taxon>Cucujiformia</taxon>
        <taxon>Tenebrionidae</taxon>
        <taxon>Tenebrionidae incertae sedis</taxon>
        <taxon>Tribolium</taxon>
    </lineage>
</organism>
<name>D6WEL4_TRICA</name>